<feature type="transmembrane region" description="Helical" evidence="2">
    <location>
        <begin position="6"/>
        <end position="27"/>
    </location>
</feature>
<dbReference type="PANTHER" id="PTHR38848">
    <property type="entry name" value="G-PROTEIN COUPLED RECEPTORS FAMILY 3 PROFILE DOMAIN-CONTAINING PROTEIN"/>
    <property type="match status" value="1"/>
</dbReference>
<sequence>MTTGLAFPSVGLQTLVCLVYFFGITIISHCVSRRIPRDNYRHTPWIRWLILSVFVDSWLFLFISGLLIFGIGMETSSSVCMTGIFLCIVFYASTKVLLYVYLIEKVRVVWARHNTPRLQSPIYMIGLLTIILYGGVGITLVIGRIHYLNPSDGFCYIGLKFYASLTLLSYDLYITLFLTGLFLWPLLHGKFMNPRIYGVARRTLVSAMVALTMSTANLAVLTAWHGKERGWMCLVCCTTDIIFNALALFWVTREDHEDVVTTASVNAANTSNGRNPPRGLSISDGHTQVMMKALKADAKEDDHEAPTTGFRNPFRSVPPVQVMVTTVREGDDYAYETEDAESVKRPENV</sequence>
<accession>A0A8H5CQV5</accession>
<keyword evidence="2" id="KW-0472">Membrane</keyword>
<evidence type="ECO:0000313" key="3">
    <source>
        <dbReference type="EMBL" id="KAF5346170.1"/>
    </source>
</evidence>
<name>A0A8H5CQV5_9AGAR</name>
<feature type="transmembrane region" description="Helical" evidence="2">
    <location>
        <begin position="167"/>
        <end position="187"/>
    </location>
</feature>
<keyword evidence="2" id="KW-1133">Transmembrane helix</keyword>
<reference evidence="3 4" key="1">
    <citation type="journal article" date="2020" name="ISME J.">
        <title>Uncovering the hidden diversity of litter-decomposition mechanisms in mushroom-forming fungi.</title>
        <authorList>
            <person name="Floudas D."/>
            <person name="Bentzer J."/>
            <person name="Ahren D."/>
            <person name="Johansson T."/>
            <person name="Persson P."/>
            <person name="Tunlid A."/>
        </authorList>
    </citation>
    <scope>NUCLEOTIDE SEQUENCE [LARGE SCALE GENOMIC DNA]</scope>
    <source>
        <strain evidence="3 4">CBS 291.85</strain>
    </source>
</reference>
<feature type="region of interest" description="Disordered" evidence="1">
    <location>
        <begin position="328"/>
        <end position="349"/>
    </location>
</feature>
<gene>
    <name evidence="3" type="ORF">D9758_009922</name>
</gene>
<dbReference type="AlphaFoldDB" id="A0A8H5CQV5"/>
<feature type="transmembrane region" description="Helical" evidence="2">
    <location>
        <begin position="229"/>
        <end position="251"/>
    </location>
</feature>
<evidence type="ECO:0008006" key="5">
    <source>
        <dbReference type="Google" id="ProtNLM"/>
    </source>
</evidence>
<dbReference type="Proteomes" id="UP000559256">
    <property type="component" value="Unassembled WGS sequence"/>
</dbReference>
<organism evidence="3 4">
    <name type="scientific">Tetrapyrgos nigripes</name>
    <dbReference type="NCBI Taxonomy" id="182062"/>
    <lineage>
        <taxon>Eukaryota</taxon>
        <taxon>Fungi</taxon>
        <taxon>Dikarya</taxon>
        <taxon>Basidiomycota</taxon>
        <taxon>Agaricomycotina</taxon>
        <taxon>Agaricomycetes</taxon>
        <taxon>Agaricomycetidae</taxon>
        <taxon>Agaricales</taxon>
        <taxon>Marasmiineae</taxon>
        <taxon>Marasmiaceae</taxon>
        <taxon>Tetrapyrgos</taxon>
    </lineage>
</organism>
<evidence type="ECO:0000256" key="2">
    <source>
        <dbReference type="SAM" id="Phobius"/>
    </source>
</evidence>
<protein>
    <recommendedName>
        <fullName evidence="5">Transmembrane protein</fullName>
    </recommendedName>
</protein>
<proteinExistence type="predicted"/>
<keyword evidence="2" id="KW-0812">Transmembrane</keyword>
<evidence type="ECO:0000256" key="1">
    <source>
        <dbReference type="SAM" id="MobiDB-lite"/>
    </source>
</evidence>
<feature type="transmembrane region" description="Helical" evidence="2">
    <location>
        <begin position="83"/>
        <end position="102"/>
    </location>
</feature>
<feature type="transmembrane region" description="Helical" evidence="2">
    <location>
        <begin position="122"/>
        <end position="147"/>
    </location>
</feature>
<keyword evidence="4" id="KW-1185">Reference proteome</keyword>
<evidence type="ECO:0000313" key="4">
    <source>
        <dbReference type="Proteomes" id="UP000559256"/>
    </source>
</evidence>
<comment type="caution">
    <text evidence="3">The sequence shown here is derived from an EMBL/GenBank/DDBJ whole genome shotgun (WGS) entry which is preliminary data.</text>
</comment>
<feature type="transmembrane region" description="Helical" evidence="2">
    <location>
        <begin position="48"/>
        <end position="71"/>
    </location>
</feature>
<dbReference type="OrthoDB" id="3210850at2759"/>
<dbReference type="EMBL" id="JAACJM010000105">
    <property type="protein sequence ID" value="KAF5346170.1"/>
    <property type="molecule type" value="Genomic_DNA"/>
</dbReference>
<feature type="transmembrane region" description="Helical" evidence="2">
    <location>
        <begin position="199"/>
        <end position="223"/>
    </location>
</feature>
<dbReference type="PANTHER" id="PTHR38848:SF3">
    <property type="entry name" value="G-PROTEIN COUPLED RECEPTORS FAMILY 3 PROFILE DOMAIN-CONTAINING PROTEIN"/>
    <property type="match status" value="1"/>
</dbReference>